<keyword evidence="4 8" id="KW-0378">Hydrolase</keyword>
<comment type="pathway">
    <text evidence="1 8">Glycan metabolism; pectin degradation; 2-dehydro-3-deoxy-D-gluconate from pectin: step 1/5.</text>
</comment>
<dbReference type="SUPFAM" id="SSF51126">
    <property type="entry name" value="Pectin lyase-like"/>
    <property type="match status" value="1"/>
</dbReference>
<protein>
    <recommendedName>
        <fullName evidence="3 8">Pectinesterase</fullName>
        <ecNumber evidence="3 8">3.1.1.11</ecNumber>
    </recommendedName>
</protein>
<dbReference type="EC" id="3.1.1.11" evidence="3 8"/>
<dbReference type="InterPro" id="IPR012334">
    <property type="entry name" value="Pectin_lyas_fold"/>
</dbReference>
<evidence type="ECO:0000256" key="6">
    <source>
        <dbReference type="ARBA" id="ARBA00047928"/>
    </source>
</evidence>
<dbReference type="PROSITE" id="PS00503">
    <property type="entry name" value="PECTINESTERASE_2"/>
    <property type="match status" value="1"/>
</dbReference>
<dbReference type="InterPro" id="IPR000070">
    <property type="entry name" value="Pectinesterase_cat"/>
</dbReference>
<evidence type="ECO:0000256" key="2">
    <source>
        <dbReference type="ARBA" id="ARBA00008891"/>
    </source>
</evidence>
<dbReference type="InterPro" id="IPR011050">
    <property type="entry name" value="Pectin_lyase_fold/virulence"/>
</dbReference>
<evidence type="ECO:0000256" key="3">
    <source>
        <dbReference type="ARBA" id="ARBA00013229"/>
    </source>
</evidence>
<gene>
    <name evidence="10" type="ORF">VitviT2T_002526</name>
</gene>
<feature type="active site" evidence="7">
    <location>
        <position position="93"/>
    </location>
</feature>
<evidence type="ECO:0000256" key="5">
    <source>
        <dbReference type="ARBA" id="ARBA00023085"/>
    </source>
</evidence>
<comment type="similarity">
    <text evidence="2">Belongs to the pectinesterase family.</text>
</comment>
<dbReference type="InterPro" id="IPR033131">
    <property type="entry name" value="Pectinesterase_Asp_AS"/>
</dbReference>
<keyword evidence="5 8" id="KW-0063">Aspartyl esterase</keyword>
<evidence type="ECO:0000256" key="4">
    <source>
        <dbReference type="ARBA" id="ARBA00022801"/>
    </source>
</evidence>
<sequence length="237" mass="26143">MFKDPFRCRKNPISGNTLHKTIFWSSGFRNSAHMKSKAHTGPKPFSLRPAVAASAQGDENSFYECGFIGVQDTLHDLIGCHFFRSCYIQGAVDFIFGDGTSMYQACLINVTGYGFITAQRRETPEEQSGFVLKFTKVFGTGPTYLGRAYGPYSRVLRHCGSKGMGPLEVACRGNGANTSGRVGWEKTLSPAELKSLISTSFIDEEGWLREAIPPLSSSSYPKLHAMGELHLPRSFTF</sequence>
<accession>A0ABY9BIR2</accession>
<dbReference type="Pfam" id="PF01095">
    <property type="entry name" value="Pectinesterase"/>
    <property type="match status" value="1"/>
</dbReference>
<dbReference type="Gene3D" id="2.160.20.10">
    <property type="entry name" value="Single-stranded right-handed beta-helix, Pectin lyase-like"/>
    <property type="match status" value="1"/>
</dbReference>
<proteinExistence type="inferred from homology"/>
<dbReference type="EMBL" id="CP126649">
    <property type="protein sequence ID" value="WJZ82800.1"/>
    <property type="molecule type" value="Genomic_DNA"/>
</dbReference>
<dbReference type="PANTHER" id="PTHR31321:SF134">
    <property type="entry name" value="PECTINESTERASE"/>
    <property type="match status" value="1"/>
</dbReference>
<evidence type="ECO:0000256" key="1">
    <source>
        <dbReference type="ARBA" id="ARBA00005184"/>
    </source>
</evidence>
<keyword evidence="11" id="KW-1185">Reference proteome</keyword>
<comment type="catalytic activity">
    <reaction evidence="6 8">
        <text>[(1-&gt;4)-alpha-D-galacturonosyl methyl ester](n) + n H2O = [(1-&gt;4)-alpha-D-galacturonosyl](n) + n methanol + n H(+)</text>
        <dbReference type="Rhea" id="RHEA:22380"/>
        <dbReference type="Rhea" id="RHEA-COMP:14570"/>
        <dbReference type="Rhea" id="RHEA-COMP:14573"/>
        <dbReference type="ChEBI" id="CHEBI:15377"/>
        <dbReference type="ChEBI" id="CHEBI:15378"/>
        <dbReference type="ChEBI" id="CHEBI:17790"/>
        <dbReference type="ChEBI" id="CHEBI:140522"/>
        <dbReference type="ChEBI" id="CHEBI:140523"/>
        <dbReference type="EC" id="3.1.1.11"/>
    </reaction>
</comment>
<dbReference type="PANTHER" id="PTHR31321">
    <property type="entry name" value="ACYL-COA THIOESTER HYDROLASE YBHC-RELATED"/>
    <property type="match status" value="1"/>
</dbReference>
<organism evidence="10 11">
    <name type="scientific">Vitis vinifera</name>
    <name type="common">Grape</name>
    <dbReference type="NCBI Taxonomy" id="29760"/>
    <lineage>
        <taxon>Eukaryota</taxon>
        <taxon>Viridiplantae</taxon>
        <taxon>Streptophyta</taxon>
        <taxon>Embryophyta</taxon>
        <taxon>Tracheophyta</taxon>
        <taxon>Spermatophyta</taxon>
        <taxon>Magnoliopsida</taxon>
        <taxon>eudicotyledons</taxon>
        <taxon>Gunneridae</taxon>
        <taxon>Pentapetalae</taxon>
        <taxon>rosids</taxon>
        <taxon>Vitales</taxon>
        <taxon>Vitaceae</taxon>
        <taxon>Viteae</taxon>
        <taxon>Vitis</taxon>
    </lineage>
</organism>
<evidence type="ECO:0000313" key="11">
    <source>
        <dbReference type="Proteomes" id="UP001227230"/>
    </source>
</evidence>
<evidence type="ECO:0000256" key="7">
    <source>
        <dbReference type="PROSITE-ProRule" id="PRU10040"/>
    </source>
</evidence>
<feature type="domain" description="Pectinesterase catalytic" evidence="9">
    <location>
        <begin position="48"/>
        <end position="156"/>
    </location>
</feature>
<dbReference type="Proteomes" id="UP001227230">
    <property type="component" value="Chromosome 2"/>
</dbReference>
<evidence type="ECO:0000313" key="10">
    <source>
        <dbReference type="EMBL" id="WJZ82800.1"/>
    </source>
</evidence>
<evidence type="ECO:0000256" key="8">
    <source>
        <dbReference type="RuleBase" id="RU000589"/>
    </source>
</evidence>
<name>A0ABY9BIR2_VITVI</name>
<evidence type="ECO:0000259" key="9">
    <source>
        <dbReference type="Pfam" id="PF01095"/>
    </source>
</evidence>
<reference evidence="10 11" key="1">
    <citation type="journal article" date="2023" name="Hortic Res">
        <title>The complete reference genome for grapevine (Vitis vinifera L.) genetics and breeding.</title>
        <authorList>
            <person name="Shi X."/>
            <person name="Cao S."/>
            <person name="Wang X."/>
            <person name="Huang S."/>
            <person name="Wang Y."/>
            <person name="Liu Z."/>
            <person name="Liu W."/>
            <person name="Leng X."/>
            <person name="Peng Y."/>
            <person name="Wang N."/>
            <person name="Wang Y."/>
            <person name="Ma Z."/>
            <person name="Xu X."/>
            <person name="Zhang F."/>
            <person name="Xue H."/>
            <person name="Zhong H."/>
            <person name="Wang Y."/>
            <person name="Zhang K."/>
            <person name="Velt A."/>
            <person name="Avia K."/>
            <person name="Holtgrawe D."/>
            <person name="Grimplet J."/>
            <person name="Matus J.T."/>
            <person name="Ware D."/>
            <person name="Wu X."/>
            <person name="Wang H."/>
            <person name="Liu C."/>
            <person name="Fang Y."/>
            <person name="Rustenholz C."/>
            <person name="Cheng Z."/>
            <person name="Xiao H."/>
            <person name="Zhou Y."/>
        </authorList>
    </citation>
    <scope>NUCLEOTIDE SEQUENCE [LARGE SCALE GENOMIC DNA]</scope>
    <source>
        <strain evidence="11">cv. Pinot noir / PN40024</strain>
        <tissue evidence="10">Leaf</tissue>
    </source>
</reference>